<dbReference type="Proteomes" id="UP001589611">
    <property type="component" value="Unassembled WGS sequence"/>
</dbReference>
<dbReference type="InterPro" id="IPR036291">
    <property type="entry name" value="NAD(P)-bd_dom_sf"/>
</dbReference>
<dbReference type="PRINTS" id="PR00081">
    <property type="entry name" value="GDHRDH"/>
</dbReference>
<dbReference type="SUPFAM" id="SSF51735">
    <property type="entry name" value="NAD(P)-binding Rossmann-fold domains"/>
    <property type="match status" value="1"/>
</dbReference>
<evidence type="ECO:0000259" key="3">
    <source>
        <dbReference type="SMART" id="SM00822"/>
    </source>
</evidence>
<proteinExistence type="inferred from homology"/>
<evidence type="ECO:0000256" key="1">
    <source>
        <dbReference type="ARBA" id="ARBA00006484"/>
    </source>
</evidence>
<dbReference type="PANTHER" id="PTHR43477">
    <property type="entry name" value="DIHYDROANTICAPSIN 7-DEHYDROGENASE"/>
    <property type="match status" value="1"/>
</dbReference>
<comment type="similarity">
    <text evidence="1">Belongs to the short-chain dehydrogenases/reductases (SDR) family.</text>
</comment>
<accession>A0ABV5T0R5</accession>
<dbReference type="SMART" id="SM00822">
    <property type="entry name" value="PKS_KR"/>
    <property type="match status" value="1"/>
</dbReference>
<evidence type="ECO:0000256" key="2">
    <source>
        <dbReference type="ARBA" id="ARBA00023002"/>
    </source>
</evidence>
<dbReference type="InterPro" id="IPR051122">
    <property type="entry name" value="SDR_DHRS6-like"/>
</dbReference>
<comment type="caution">
    <text evidence="4">The sequence shown here is derived from an EMBL/GenBank/DDBJ whole genome shotgun (WGS) entry which is preliminary data.</text>
</comment>
<gene>
    <name evidence="4" type="ORF">ACFFPJ_06875</name>
</gene>
<sequence>MGDRTIVIVGGTSGIGLELAKDCIARGDRVVITGRHQERTDAVAASLGAEATGVALDISEPHLIRERLAAVGNVHGLVLAAIERDANTIREYDVGRAIRLVTLKLVGYTETVHALLDRLDPTVDTGIVLFGGRAKDLPYPGSTTVSSINGGVTGLVNSLALELAPIRVNALHPGIIGDSPFWADKPAGVLQGYERHTPGGKLATMADVVDAAQFLLRNRGVSAVNLYVDRGTGVI</sequence>
<reference evidence="4 5" key="1">
    <citation type="submission" date="2024-09" db="EMBL/GenBank/DDBJ databases">
        <authorList>
            <person name="Sun Q."/>
            <person name="Mori K."/>
        </authorList>
    </citation>
    <scope>NUCLEOTIDE SEQUENCE [LARGE SCALE GENOMIC DNA]</scope>
    <source>
        <strain evidence="4 5">JCM 1342</strain>
    </source>
</reference>
<dbReference type="EMBL" id="JBHMBE010000002">
    <property type="protein sequence ID" value="MFB9645516.1"/>
    <property type="molecule type" value="Genomic_DNA"/>
</dbReference>
<evidence type="ECO:0000313" key="4">
    <source>
        <dbReference type="EMBL" id="MFB9645516.1"/>
    </source>
</evidence>
<dbReference type="RefSeq" id="WP_344714663.1">
    <property type="nucleotide sequence ID" value="NZ_BAAAWH010000001.1"/>
</dbReference>
<feature type="domain" description="Ketoreductase" evidence="3">
    <location>
        <begin position="4"/>
        <end position="178"/>
    </location>
</feature>
<keyword evidence="2" id="KW-0560">Oxidoreductase</keyword>
<evidence type="ECO:0000313" key="5">
    <source>
        <dbReference type="Proteomes" id="UP001589611"/>
    </source>
</evidence>
<dbReference type="InterPro" id="IPR002347">
    <property type="entry name" value="SDR_fam"/>
</dbReference>
<protein>
    <submittedName>
        <fullName evidence="4">SDR family NAD(P)-dependent oxidoreductase</fullName>
    </submittedName>
</protein>
<name>A0ABV5T0R5_9MICO</name>
<keyword evidence="5" id="KW-1185">Reference proteome</keyword>
<dbReference type="PANTHER" id="PTHR43477:SF1">
    <property type="entry name" value="DIHYDROANTICAPSIN 7-DEHYDROGENASE"/>
    <property type="match status" value="1"/>
</dbReference>
<dbReference type="Gene3D" id="3.40.50.720">
    <property type="entry name" value="NAD(P)-binding Rossmann-like Domain"/>
    <property type="match status" value="1"/>
</dbReference>
<organism evidence="4 5">
    <name type="scientific">Microbacterium terregens</name>
    <dbReference type="NCBI Taxonomy" id="69363"/>
    <lineage>
        <taxon>Bacteria</taxon>
        <taxon>Bacillati</taxon>
        <taxon>Actinomycetota</taxon>
        <taxon>Actinomycetes</taxon>
        <taxon>Micrococcales</taxon>
        <taxon>Microbacteriaceae</taxon>
        <taxon>Microbacterium</taxon>
    </lineage>
</organism>
<dbReference type="Pfam" id="PF00106">
    <property type="entry name" value="adh_short"/>
    <property type="match status" value="1"/>
</dbReference>
<dbReference type="CDD" id="cd05233">
    <property type="entry name" value="SDR_c"/>
    <property type="match status" value="1"/>
</dbReference>
<dbReference type="InterPro" id="IPR057326">
    <property type="entry name" value="KR_dom"/>
</dbReference>